<dbReference type="InterPro" id="IPR000683">
    <property type="entry name" value="Gfo/Idh/MocA-like_OxRdtase_N"/>
</dbReference>
<protein>
    <submittedName>
        <fullName evidence="2">GH109</fullName>
    </submittedName>
</protein>
<dbReference type="InterPro" id="IPR036291">
    <property type="entry name" value="NAD(P)-bd_dom_sf"/>
</dbReference>
<proteinExistence type="predicted"/>
<dbReference type="Gene3D" id="3.40.50.720">
    <property type="entry name" value="NAD(P)-binding Rossmann-like Domain"/>
    <property type="match status" value="1"/>
</dbReference>
<evidence type="ECO:0000259" key="1">
    <source>
        <dbReference type="Pfam" id="PF01408"/>
    </source>
</evidence>
<sequence length="370" mass="41634">MNPLRVGVIGLGEVAQIIHLPILSSMSNRYALTAICDISPSLLTEMGQRYGVPEQARFLDFEDLAKRDDLDVVFVLNSDEYHADSAIAAMRSGKHVMVEKPMCLTMAEAERMIRERDAAGVSLMVGYMRRYAPAFREAVDRVRAMERINYVRVRDIIGQNRLIIDQVEDVVRPDDFPAEAGRDRQQRAARLVSEAIGEASPELTRAYRLLCGLSSHDLSAMRELIGMPERVVSASQWHGGSFLHVVMDYGEFQAVLETGVDSQVRFDAHIEVYGETSSLRIEYDTPYIRHLPTRLYLEETEGERFTETVLRPTYADPYTRELEYLHDALVNGTGIKTSAEDFTDDLRLFQWIIAALRQSTASPNAPAGAA</sequence>
<dbReference type="PANTHER" id="PTHR43708">
    <property type="entry name" value="CONSERVED EXPRESSED OXIDOREDUCTASE (EUROFUNG)"/>
    <property type="match status" value="1"/>
</dbReference>
<dbReference type="Gene3D" id="3.30.360.10">
    <property type="entry name" value="Dihydrodipicolinate Reductase, domain 2"/>
    <property type="match status" value="1"/>
</dbReference>
<dbReference type="SUPFAM" id="SSF55347">
    <property type="entry name" value="Glyceraldehyde-3-phosphate dehydrogenase-like, C-terminal domain"/>
    <property type="match status" value="1"/>
</dbReference>
<dbReference type="SUPFAM" id="SSF51735">
    <property type="entry name" value="NAD(P)-binding Rossmann-fold domains"/>
    <property type="match status" value="1"/>
</dbReference>
<dbReference type="AlphaFoldDB" id="A0A6J4VST2"/>
<dbReference type="PANTHER" id="PTHR43708:SF4">
    <property type="entry name" value="OXIDOREDUCTASE YCEM-RELATED"/>
    <property type="match status" value="1"/>
</dbReference>
<gene>
    <name evidence="2" type="ORF">AVDCRST_MAG87-3941</name>
</gene>
<accession>A0A6J4VST2</accession>
<dbReference type="EMBL" id="CADCWJ010000866">
    <property type="protein sequence ID" value="CAA9585825.1"/>
    <property type="molecule type" value="Genomic_DNA"/>
</dbReference>
<dbReference type="InterPro" id="IPR051317">
    <property type="entry name" value="Gfo/Idh/MocA_oxidoreduct"/>
</dbReference>
<dbReference type="GO" id="GO:0000166">
    <property type="term" value="F:nucleotide binding"/>
    <property type="evidence" value="ECO:0007669"/>
    <property type="project" value="InterPro"/>
</dbReference>
<name>A0A6J4VST2_9BACT</name>
<dbReference type="Pfam" id="PF01408">
    <property type="entry name" value="GFO_IDH_MocA"/>
    <property type="match status" value="1"/>
</dbReference>
<reference evidence="2" key="1">
    <citation type="submission" date="2020-02" db="EMBL/GenBank/DDBJ databases">
        <authorList>
            <person name="Meier V. D."/>
        </authorList>
    </citation>
    <scope>NUCLEOTIDE SEQUENCE</scope>
    <source>
        <strain evidence="2">AVDCRST_MAG87</strain>
    </source>
</reference>
<organism evidence="2">
    <name type="scientific">uncultured Thermomicrobiales bacterium</name>
    <dbReference type="NCBI Taxonomy" id="1645740"/>
    <lineage>
        <taxon>Bacteria</taxon>
        <taxon>Pseudomonadati</taxon>
        <taxon>Thermomicrobiota</taxon>
        <taxon>Thermomicrobia</taxon>
        <taxon>Thermomicrobiales</taxon>
        <taxon>environmental samples</taxon>
    </lineage>
</organism>
<feature type="domain" description="Gfo/Idh/MocA-like oxidoreductase N-terminal" evidence="1">
    <location>
        <begin position="4"/>
        <end position="127"/>
    </location>
</feature>
<evidence type="ECO:0000313" key="2">
    <source>
        <dbReference type="EMBL" id="CAA9585825.1"/>
    </source>
</evidence>